<dbReference type="Proteomes" id="UP000689129">
    <property type="component" value="Unassembled WGS sequence"/>
</dbReference>
<accession>A0A8I3ANW8</accession>
<reference evidence="1" key="1">
    <citation type="journal article" date="2021" name="Mol. Plant Pathol.">
        <title>A 20-kb lineage-specific genomic region tames virulence in pathogenic amphidiploid Verticillium longisporum.</title>
        <authorList>
            <person name="Harting R."/>
            <person name="Starke J."/>
            <person name="Kusch H."/>
            <person name="Poggeler S."/>
            <person name="Maurus I."/>
            <person name="Schluter R."/>
            <person name="Landesfeind M."/>
            <person name="Bulla I."/>
            <person name="Nowrousian M."/>
            <person name="de Jonge R."/>
            <person name="Stahlhut G."/>
            <person name="Hoff K.J."/>
            <person name="Asshauer K.P."/>
            <person name="Thurmer A."/>
            <person name="Stanke M."/>
            <person name="Daniel R."/>
            <person name="Morgenstern B."/>
            <person name="Thomma B.P.H.J."/>
            <person name="Kronstad J.W."/>
            <person name="Braus-Stromeyer S.A."/>
            <person name="Braus G.H."/>
        </authorList>
    </citation>
    <scope>NUCLEOTIDE SEQUENCE</scope>
    <source>
        <strain evidence="1">Vl32</strain>
    </source>
</reference>
<protein>
    <submittedName>
        <fullName evidence="1">Uncharacterized protein</fullName>
    </submittedName>
</protein>
<proteinExistence type="predicted"/>
<organism evidence="1 2">
    <name type="scientific">Verticillium longisporum</name>
    <name type="common">Verticillium dahliae var. longisporum</name>
    <dbReference type="NCBI Taxonomy" id="100787"/>
    <lineage>
        <taxon>Eukaryota</taxon>
        <taxon>Fungi</taxon>
        <taxon>Dikarya</taxon>
        <taxon>Ascomycota</taxon>
        <taxon>Pezizomycotina</taxon>
        <taxon>Sordariomycetes</taxon>
        <taxon>Hypocreomycetidae</taxon>
        <taxon>Glomerellales</taxon>
        <taxon>Plectosphaerellaceae</taxon>
        <taxon>Verticillium</taxon>
    </lineage>
</organism>
<comment type="caution">
    <text evidence="1">The sequence shown here is derived from an EMBL/GenBank/DDBJ whole genome shotgun (WGS) entry which is preliminary data.</text>
</comment>
<sequence length="81" mass="8923">MCPDHHLPPCPLTSKEVAIVSAHDTSATTPVSRRRSPVLPLQAVEAGRHWNVDNRTNGFYSLGRSIIHLRSSLLPLGRSFP</sequence>
<gene>
    <name evidence="1" type="ORF">HYQ45_008741</name>
</gene>
<evidence type="ECO:0000313" key="2">
    <source>
        <dbReference type="Proteomes" id="UP000689129"/>
    </source>
</evidence>
<dbReference type="EMBL" id="JAEMWZ010000171">
    <property type="protein sequence ID" value="KAG7132944.1"/>
    <property type="molecule type" value="Genomic_DNA"/>
</dbReference>
<evidence type="ECO:0000313" key="1">
    <source>
        <dbReference type="EMBL" id="KAG7132944.1"/>
    </source>
</evidence>
<dbReference type="AlphaFoldDB" id="A0A8I3ANW8"/>
<name>A0A8I3ANW8_VERLO</name>